<proteinExistence type="predicted"/>
<protein>
    <submittedName>
        <fullName evidence="1">Uncharacterized protein</fullName>
    </submittedName>
</protein>
<evidence type="ECO:0000313" key="1">
    <source>
        <dbReference type="EMBL" id="RST57632.1"/>
    </source>
</evidence>
<name>A0A429X2G2_SIMTE</name>
<comment type="caution">
    <text evidence="1">The sequence shown here is derived from an EMBL/GenBank/DDBJ whole genome shotgun (WGS) entry which is preliminary data.</text>
</comment>
<dbReference type="RefSeq" id="WP_120118282.1">
    <property type="nucleotide sequence ID" value="NZ_QYTW02000030.1"/>
</dbReference>
<gene>
    <name evidence="1" type="ORF">D5F11_021465</name>
</gene>
<organism evidence="1 2">
    <name type="scientific">Siminovitchia terrae</name>
    <name type="common">Bacillus terrae</name>
    <dbReference type="NCBI Taxonomy" id="1914933"/>
    <lineage>
        <taxon>Bacteria</taxon>
        <taxon>Bacillati</taxon>
        <taxon>Bacillota</taxon>
        <taxon>Bacilli</taxon>
        <taxon>Bacillales</taxon>
        <taxon>Bacillaceae</taxon>
        <taxon>Siminovitchia</taxon>
    </lineage>
</organism>
<dbReference type="Proteomes" id="UP000287296">
    <property type="component" value="Unassembled WGS sequence"/>
</dbReference>
<accession>A0A429X2G2</accession>
<sequence>MQSAIDELNQNLLAETIKEMCQQAYEQGVEDARNKYAYPPTLKKTHLTEIFQVAMPTVDNIIRMEGFPRSTITKARYPRDQVFEWIKDNIEYVRYNTNYLKGIS</sequence>
<dbReference type="EMBL" id="QYTW02000030">
    <property type="protein sequence ID" value="RST57632.1"/>
    <property type="molecule type" value="Genomic_DNA"/>
</dbReference>
<reference evidence="1 2" key="1">
    <citation type="submission" date="2018-12" db="EMBL/GenBank/DDBJ databases">
        <authorList>
            <person name="Sun L."/>
            <person name="Chen Z."/>
        </authorList>
    </citation>
    <scope>NUCLEOTIDE SEQUENCE [LARGE SCALE GENOMIC DNA]</scope>
    <source>
        <strain evidence="1 2">LMG 29736</strain>
    </source>
</reference>
<dbReference type="OrthoDB" id="2222873at2"/>
<dbReference type="AlphaFoldDB" id="A0A429X2G2"/>
<evidence type="ECO:0000313" key="2">
    <source>
        <dbReference type="Proteomes" id="UP000287296"/>
    </source>
</evidence>